<dbReference type="PANTHER" id="PTHR11054:SF0">
    <property type="entry name" value="6-PHOSPHOGLUCONOLACTONASE"/>
    <property type="match status" value="1"/>
</dbReference>
<protein>
    <recommendedName>
        <fullName evidence="6 7">6-phosphogluconolactonase</fullName>
        <shortName evidence="7">6PGL</shortName>
        <ecNumber evidence="5 7">3.1.1.31</ecNumber>
    </recommendedName>
</protein>
<dbReference type="Pfam" id="PF01182">
    <property type="entry name" value="Glucosamine_iso"/>
    <property type="match status" value="1"/>
</dbReference>
<evidence type="ECO:0000256" key="7">
    <source>
        <dbReference type="RuleBase" id="RU365095"/>
    </source>
</evidence>
<dbReference type="PATRIC" id="fig|1470200.3.peg.477"/>
<evidence type="ECO:0000256" key="3">
    <source>
        <dbReference type="ARBA" id="ARBA00004961"/>
    </source>
</evidence>
<comment type="similarity">
    <text evidence="4 7">Belongs to the glucosamine/galactosamine-6-phosphate isomerase family. 6-phosphogluconolactonase subfamily.</text>
</comment>
<evidence type="ECO:0000256" key="6">
    <source>
        <dbReference type="ARBA" id="ARBA00020337"/>
    </source>
</evidence>
<feature type="domain" description="Glucosamine/galactosamine-6-phosphate isomerase" evidence="8">
    <location>
        <begin position="10"/>
        <end position="224"/>
    </location>
</feature>
<dbReference type="OrthoDB" id="9810967at2"/>
<dbReference type="InterPro" id="IPR006148">
    <property type="entry name" value="Glc/Gal-6P_isomerase"/>
</dbReference>
<dbReference type="UniPathway" id="UPA00115">
    <property type="reaction ID" value="UER00409"/>
</dbReference>
<comment type="function">
    <text evidence="2 7">Hydrolysis of 6-phosphogluconolactone to 6-phosphogluconate.</text>
</comment>
<keyword evidence="7" id="KW-0378">Hydrolase</keyword>
<comment type="catalytic activity">
    <reaction evidence="1 7">
        <text>6-phospho-D-glucono-1,5-lactone + H2O = 6-phospho-D-gluconate + H(+)</text>
        <dbReference type="Rhea" id="RHEA:12556"/>
        <dbReference type="ChEBI" id="CHEBI:15377"/>
        <dbReference type="ChEBI" id="CHEBI:15378"/>
        <dbReference type="ChEBI" id="CHEBI:57955"/>
        <dbReference type="ChEBI" id="CHEBI:58759"/>
        <dbReference type="EC" id="3.1.1.31"/>
    </reaction>
</comment>
<dbReference type="RefSeq" id="WP_047761383.1">
    <property type="nucleotide sequence ID" value="NZ_CP091510.1"/>
</dbReference>
<dbReference type="PANTHER" id="PTHR11054">
    <property type="entry name" value="6-PHOSPHOGLUCONOLACTONASE"/>
    <property type="match status" value="1"/>
</dbReference>
<name>A0A0J0YQR0_9NEIS</name>
<dbReference type="GO" id="GO:0005975">
    <property type="term" value="P:carbohydrate metabolic process"/>
    <property type="evidence" value="ECO:0007669"/>
    <property type="project" value="UniProtKB-UniRule"/>
</dbReference>
<dbReference type="EC" id="3.1.1.31" evidence="5 7"/>
<gene>
    <name evidence="7" type="primary">pgl</name>
    <name evidence="9" type="ORF">PL75_07870</name>
</gene>
<keyword evidence="10" id="KW-1185">Reference proteome</keyword>
<dbReference type="SUPFAM" id="SSF100950">
    <property type="entry name" value="NagB/RpiA/CoA transferase-like"/>
    <property type="match status" value="1"/>
</dbReference>
<dbReference type="Proteomes" id="UP000036027">
    <property type="component" value="Unassembled WGS sequence"/>
</dbReference>
<evidence type="ECO:0000256" key="1">
    <source>
        <dbReference type="ARBA" id="ARBA00000832"/>
    </source>
</evidence>
<sequence>MSVQWHSYNSPSEAAAALADAVATTLRNTLDQKGRAVLAVSGGRSPIAFFEALSRKALDWHNTGITLVDERIVPTNHPDSNTGLVKQYLLKNHAAAAHWIPMIEDNAKDADLYPENAVQTALTHFVQPDVLVLGMGGDGHTASLFPQAPQLDRGLDMNNTIPLLHTSPITAPHERISMTLPAILNTPAVFLAIQGEEKKAVYDAAATDINKTYPISYILNAQEATCHVYYAN</sequence>
<dbReference type="AlphaFoldDB" id="A0A0J0YQR0"/>
<dbReference type="InterPro" id="IPR039104">
    <property type="entry name" value="6PGL"/>
</dbReference>
<evidence type="ECO:0000313" key="9">
    <source>
        <dbReference type="EMBL" id="KLT72454.1"/>
    </source>
</evidence>
<dbReference type="CDD" id="cd01400">
    <property type="entry name" value="6PGL"/>
    <property type="match status" value="1"/>
</dbReference>
<accession>A0A0J0YQR0</accession>
<organism evidence="9 10">
    <name type="scientific">Neisseria arctica</name>
    <dbReference type="NCBI Taxonomy" id="1470200"/>
    <lineage>
        <taxon>Bacteria</taxon>
        <taxon>Pseudomonadati</taxon>
        <taxon>Pseudomonadota</taxon>
        <taxon>Betaproteobacteria</taxon>
        <taxon>Neisseriales</taxon>
        <taxon>Neisseriaceae</taxon>
        <taxon>Neisseria</taxon>
    </lineage>
</organism>
<proteinExistence type="inferred from homology"/>
<dbReference type="NCBIfam" id="TIGR01198">
    <property type="entry name" value="pgl"/>
    <property type="match status" value="1"/>
</dbReference>
<evidence type="ECO:0000313" key="10">
    <source>
        <dbReference type="Proteomes" id="UP000036027"/>
    </source>
</evidence>
<dbReference type="GO" id="GO:0006098">
    <property type="term" value="P:pentose-phosphate shunt"/>
    <property type="evidence" value="ECO:0007669"/>
    <property type="project" value="UniProtKB-UniPathway"/>
</dbReference>
<dbReference type="InterPro" id="IPR037171">
    <property type="entry name" value="NagB/RpiA_transferase-like"/>
</dbReference>
<comment type="pathway">
    <text evidence="3 7">Carbohydrate degradation; pentose phosphate pathway; D-ribulose 5-phosphate from D-glucose 6-phosphate (oxidative stage): step 2/3.</text>
</comment>
<reference evidence="9 10" key="1">
    <citation type="submission" date="2014-11" db="EMBL/GenBank/DDBJ databases">
        <title>Genome of a novel goose pathogen.</title>
        <authorList>
            <person name="Hansen C.M."/>
            <person name="Hueffer K."/>
            <person name="Choi S.C."/>
        </authorList>
    </citation>
    <scope>NUCLEOTIDE SEQUENCE [LARGE SCALE GENOMIC DNA]</scope>
    <source>
        <strain evidence="9 10">KH1503</strain>
    </source>
</reference>
<comment type="caution">
    <text evidence="9">The sequence shown here is derived from an EMBL/GenBank/DDBJ whole genome shotgun (WGS) entry which is preliminary data.</text>
</comment>
<evidence type="ECO:0000256" key="4">
    <source>
        <dbReference type="ARBA" id="ARBA00010662"/>
    </source>
</evidence>
<evidence type="ECO:0000259" key="8">
    <source>
        <dbReference type="Pfam" id="PF01182"/>
    </source>
</evidence>
<dbReference type="InterPro" id="IPR005900">
    <property type="entry name" value="6-phosphogluconolactonase_DevB"/>
</dbReference>
<evidence type="ECO:0000256" key="5">
    <source>
        <dbReference type="ARBA" id="ARBA00013198"/>
    </source>
</evidence>
<dbReference type="Gene3D" id="3.40.50.1360">
    <property type="match status" value="1"/>
</dbReference>
<dbReference type="EMBL" id="JTDO01000012">
    <property type="protein sequence ID" value="KLT72454.1"/>
    <property type="molecule type" value="Genomic_DNA"/>
</dbReference>
<dbReference type="STRING" id="1470200.PL75_07870"/>
<dbReference type="GO" id="GO:0017057">
    <property type="term" value="F:6-phosphogluconolactonase activity"/>
    <property type="evidence" value="ECO:0007669"/>
    <property type="project" value="UniProtKB-UniRule"/>
</dbReference>
<evidence type="ECO:0000256" key="2">
    <source>
        <dbReference type="ARBA" id="ARBA00002681"/>
    </source>
</evidence>